<dbReference type="PROSITE" id="PS00108">
    <property type="entry name" value="PROTEIN_KINASE_ST"/>
    <property type="match status" value="1"/>
</dbReference>
<dbReference type="PROSITE" id="PS50011">
    <property type="entry name" value="PROTEIN_KINASE_DOM"/>
    <property type="match status" value="1"/>
</dbReference>
<dbReference type="PANTHER" id="PTHR22988">
    <property type="entry name" value="MYOTONIC DYSTROPHY S/T KINASE-RELATED"/>
    <property type="match status" value="1"/>
</dbReference>
<feature type="binding site" evidence="11">
    <location>
        <position position="148"/>
    </location>
    <ligand>
        <name>ATP</name>
        <dbReference type="ChEBI" id="CHEBI:30616"/>
    </ligand>
</feature>
<dbReference type="InterPro" id="IPR008271">
    <property type="entry name" value="Ser/Thr_kinase_AS"/>
</dbReference>
<dbReference type="GO" id="GO:0004674">
    <property type="term" value="F:protein serine/threonine kinase activity"/>
    <property type="evidence" value="ECO:0007669"/>
    <property type="project" value="UniProtKB-KW"/>
</dbReference>
<dbReference type="Pfam" id="PF00069">
    <property type="entry name" value="Pkinase"/>
    <property type="match status" value="1"/>
</dbReference>
<dbReference type="InterPro" id="IPR011009">
    <property type="entry name" value="Kinase-like_dom_sf"/>
</dbReference>
<evidence type="ECO:0000256" key="2">
    <source>
        <dbReference type="ARBA" id="ARBA00012513"/>
    </source>
</evidence>
<feature type="coiled-coil region" evidence="12">
    <location>
        <begin position="61"/>
        <end position="88"/>
    </location>
</feature>
<evidence type="ECO:0000256" key="3">
    <source>
        <dbReference type="ARBA" id="ARBA00022527"/>
    </source>
</evidence>
<evidence type="ECO:0000256" key="1">
    <source>
        <dbReference type="ARBA" id="ARBA00009903"/>
    </source>
</evidence>
<feature type="domain" description="AGC-kinase C-terminal" evidence="15">
    <location>
        <begin position="419"/>
        <end position="491"/>
    </location>
</feature>
<protein>
    <recommendedName>
        <fullName evidence="2">non-specific serine/threonine protein kinase</fullName>
        <ecNumber evidence="2">2.7.11.1</ecNumber>
    </recommendedName>
</protein>
<feature type="compositionally biased region" description="Basic and acidic residues" evidence="13">
    <location>
        <begin position="12"/>
        <end position="24"/>
    </location>
</feature>
<dbReference type="FunFam" id="1.10.510.10:FF:000106">
    <property type="entry name" value="Non-specific serine/threonine protein kinase"/>
    <property type="match status" value="1"/>
</dbReference>
<evidence type="ECO:0000313" key="17">
    <source>
        <dbReference type="Proteomes" id="UP001293593"/>
    </source>
</evidence>
<dbReference type="GO" id="GO:0005737">
    <property type="term" value="C:cytoplasm"/>
    <property type="evidence" value="ECO:0007669"/>
    <property type="project" value="UniProtKB-ARBA"/>
</dbReference>
<dbReference type="Pfam" id="PF00433">
    <property type="entry name" value="Pkinase_C"/>
    <property type="match status" value="1"/>
</dbReference>
<evidence type="ECO:0000259" key="14">
    <source>
        <dbReference type="PROSITE" id="PS50011"/>
    </source>
</evidence>
<keyword evidence="4" id="KW-0597">Phosphoprotein</keyword>
<feature type="compositionally biased region" description="Polar residues" evidence="13">
    <location>
        <begin position="35"/>
        <end position="47"/>
    </location>
</feature>
<dbReference type="InterPro" id="IPR000719">
    <property type="entry name" value="Prot_kinase_dom"/>
</dbReference>
<evidence type="ECO:0000256" key="5">
    <source>
        <dbReference type="ARBA" id="ARBA00022679"/>
    </source>
</evidence>
<keyword evidence="7" id="KW-0418">Kinase</keyword>
<evidence type="ECO:0000256" key="11">
    <source>
        <dbReference type="PROSITE-ProRule" id="PRU10141"/>
    </source>
</evidence>
<sequence length="547" mass="63267">MEATRCWFSKLKSKDKMKPPKNKESTAAVKEGSRPPTNEQAPSNVTKQKAAAAKQYIENHYKKQMKDLQERKERRNLLEKKLADAEVSEEEQNNLLKYLEKKETEYMRLQRHKMGADDFEPLTMIGKGAFGEVRVCREKATGHVYAMKKLKKSEMLRRGQVEHVKAERNLLAEVDSNCIVKLYCSFQDEEYLYLIMEYLPGGDMMTLLMRKDTLTEDEARFYVGETVLAIESIHKHNYIHRDIKPDNLLLDRYGHMKLSDFGLCKPLDCSNLQEKDFSVGSNVSGALRSDGRPVAPKRTQQEQLQHWQKNRRMLAYSTVGTPDYIAPEVLLKKGYGVECDWWSLGAIMYEMLVGYPPFYSDEPMSTCRKIVNWRTHLKFPEEAKLSAEAKDLICRLLCNVDQRLGTKGADEIKAHPWFKGIEWDKLYQMKAAFIPEVNDELDTQNFEKFEEVDNQIQPSSKSGPWRKMLSSKDINFVGYTYKNFEIVNDHQLPGIAELKKKSTKPKRPSIKTLFDDESTMEAKQPVQGSFLNLLPTQPEVPERSESQ</sequence>
<dbReference type="SMART" id="SM00133">
    <property type="entry name" value="S_TK_X"/>
    <property type="match status" value="1"/>
</dbReference>
<keyword evidence="3" id="KW-0723">Serine/threonine-protein kinase</keyword>
<organism evidence="16 17">
    <name type="scientific">Acacia crassicarpa</name>
    <name type="common">northern wattle</name>
    <dbReference type="NCBI Taxonomy" id="499986"/>
    <lineage>
        <taxon>Eukaryota</taxon>
        <taxon>Viridiplantae</taxon>
        <taxon>Streptophyta</taxon>
        <taxon>Embryophyta</taxon>
        <taxon>Tracheophyta</taxon>
        <taxon>Spermatophyta</taxon>
        <taxon>Magnoliopsida</taxon>
        <taxon>eudicotyledons</taxon>
        <taxon>Gunneridae</taxon>
        <taxon>Pentapetalae</taxon>
        <taxon>rosids</taxon>
        <taxon>fabids</taxon>
        <taxon>Fabales</taxon>
        <taxon>Fabaceae</taxon>
        <taxon>Caesalpinioideae</taxon>
        <taxon>mimosoid clade</taxon>
        <taxon>Acacieae</taxon>
        <taxon>Acacia</taxon>
    </lineage>
</organism>
<dbReference type="SMART" id="SM00220">
    <property type="entry name" value="S_TKc"/>
    <property type="match status" value="1"/>
</dbReference>
<dbReference type="FunFam" id="3.30.200.20:FF:000102">
    <property type="entry name" value="Non-specific serine/threonine protein kinase"/>
    <property type="match status" value="1"/>
</dbReference>
<dbReference type="CDD" id="cd21742">
    <property type="entry name" value="MobB_NDR_LATS-like"/>
    <property type="match status" value="1"/>
</dbReference>
<evidence type="ECO:0000256" key="12">
    <source>
        <dbReference type="SAM" id="Coils"/>
    </source>
</evidence>
<reference evidence="16" key="1">
    <citation type="submission" date="2023-10" db="EMBL/GenBank/DDBJ databases">
        <title>Chromosome-level genome of the transformable northern wattle, Acacia crassicarpa.</title>
        <authorList>
            <person name="Massaro I."/>
            <person name="Sinha N.R."/>
            <person name="Poethig S."/>
            <person name="Leichty A.R."/>
        </authorList>
    </citation>
    <scope>NUCLEOTIDE SEQUENCE</scope>
    <source>
        <strain evidence="16">Acra3RX</strain>
        <tissue evidence="16">Leaf</tissue>
    </source>
</reference>
<evidence type="ECO:0000256" key="8">
    <source>
        <dbReference type="ARBA" id="ARBA00022840"/>
    </source>
</evidence>
<feature type="region of interest" description="Disordered" evidence="13">
    <location>
        <begin position="1"/>
        <end position="52"/>
    </location>
</feature>
<dbReference type="InterPro" id="IPR059233">
    <property type="entry name" value="MobB_NdrA/B/Cbk1"/>
</dbReference>
<dbReference type="InterPro" id="IPR017892">
    <property type="entry name" value="Pkinase_C"/>
</dbReference>
<dbReference type="Gene3D" id="3.30.200.20">
    <property type="entry name" value="Phosphorylase Kinase, domain 1"/>
    <property type="match status" value="2"/>
</dbReference>
<dbReference type="InterPro" id="IPR000961">
    <property type="entry name" value="AGC-kinase_C"/>
</dbReference>
<evidence type="ECO:0000259" key="15">
    <source>
        <dbReference type="PROSITE" id="PS51285"/>
    </source>
</evidence>
<evidence type="ECO:0000313" key="16">
    <source>
        <dbReference type="EMBL" id="KAK4266157.1"/>
    </source>
</evidence>
<dbReference type="InterPro" id="IPR050839">
    <property type="entry name" value="Rho-assoc_Ser/Thr_Kinase"/>
</dbReference>
<keyword evidence="12" id="KW-0175">Coiled coil</keyword>
<keyword evidence="17" id="KW-1185">Reference proteome</keyword>
<dbReference type="FunFam" id="1.10.510.10:FF:000042">
    <property type="entry name" value="Non-specific serine/threonine protein kinase"/>
    <property type="match status" value="1"/>
</dbReference>
<keyword evidence="5" id="KW-0808">Transferase</keyword>
<dbReference type="PANTHER" id="PTHR22988:SF76">
    <property type="entry name" value="CHROMOSOME UNDETERMINED SCAFFOLD_135, WHOLE GENOME SHOTGUN SEQUENCE"/>
    <property type="match status" value="1"/>
</dbReference>
<evidence type="ECO:0000256" key="4">
    <source>
        <dbReference type="ARBA" id="ARBA00022553"/>
    </source>
</evidence>
<name>A0AAE1J938_9FABA</name>
<comment type="caution">
    <text evidence="16">The sequence shown here is derived from an EMBL/GenBank/DDBJ whole genome shotgun (WGS) entry which is preliminary data.</text>
</comment>
<dbReference type="EMBL" id="JAWXYG010000008">
    <property type="protein sequence ID" value="KAK4266157.1"/>
    <property type="molecule type" value="Genomic_DNA"/>
</dbReference>
<dbReference type="Gene3D" id="1.10.510.10">
    <property type="entry name" value="Transferase(Phosphotransferase) domain 1"/>
    <property type="match status" value="2"/>
</dbReference>
<feature type="domain" description="Protein kinase" evidence="14">
    <location>
        <begin position="119"/>
        <end position="418"/>
    </location>
</feature>
<keyword evidence="6 11" id="KW-0547">Nucleotide-binding</keyword>
<proteinExistence type="inferred from homology"/>
<dbReference type="SUPFAM" id="SSF56112">
    <property type="entry name" value="Protein kinase-like (PK-like)"/>
    <property type="match status" value="1"/>
</dbReference>
<comment type="catalytic activity">
    <reaction evidence="10">
        <text>L-seryl-[protein] + ATP = O-phospho-L-seryl-[protein] + ADP + H(+)</text>
        <dbReference type="Rhea" id="RHEA:17989"/>
        <dbReference type="Rhea" id="RHEA-COMP:9863"/>
        <dbReference type="Rhea" id="RHEA-COMP:11604"/>
        <dbReference type="ChEBI" id="CHEBI:15378"/>
        <dbReference type="ChEBI" id="CHEBI:29999"/>
        <dbReference type="ChEBI" id="CHEBI:30616"/>
        <dbReference type="ChEBI" id="CHEBI:83421"/>
        <dbReference type="ChEBI" id="CHEBI:456216"/>
        <dbReference type="EC" id="2.7.11.1"/>
    </reaction>
</comment>
<dbReference type="PROSITE" id="PS51285">
    <property type="entry name" value="AGC_KINASE_CTER"/>
    <property type="match status" value="1"/>
</dbReference>
<dbReference type="GO" id="GO:0005524">
    <property type="term" value="F:ATP binding"/>
    <property type="evidence" value="ECO:0007669"/>
    <property type="project" value="UniProtKB-UniRule"/>
</dbReference>
<evidence type="ECO:0000256" key="9">
    <source>
        <dbReference type="ARBA" id="ARBA00047899"/>
    </source>
</evidence>
<comment type="catalytic activity">
    <reaction evidence="9">
        <text>L-threonyl-[protein] + ATP = O-phospho-L-threonyl-[protein] + ADP + H(+)</text>
        <dbReference type="Rhea" id="RHEA:46608"/>
        <dbReference type="Rhea" id="RHEA-COMP:11060"/>
        <dbReference type="Rhea" id="RHEA-COMP:11605"/>
        <dbReference type="ChEBI" id="CHEBI:15378"/>
        <dbReference type="ChEBI" id="CHEBI:30013"/>
        <dbReference type="ChEBI" id="CHEBI:30616"/>
        <dbReference type="ChEBI" id="CHEBI:61977"/>
        <dbReference type="ChEBI" id="CHEBI:456216"/>
        <dbReference type="EC" id="2.7.11.1"/>
    </reaction>
</comment>
<dbReference type="InterPro" id="IPR017441">
    <property type="entry name" value="Protein_kinase_ATP_BS"/>
</dbReference>
<gene>
    <name evidence="16" type="ORF">QN277_027121</name>
</gene>
<dbReference type="PROSITE" id="PS00107">
    <property type="entry name" value="PROTEIN_KINASE_ATP"/>
    <property type="match status" value="1"/>
</dbReference>
<evidence type="ECO:0000256" key="13">
    <source>
        <dbReference type="SAM" id="MobiDB-lite"/>
    </source>
</evidence>
<comment type="similarity">
    <text evidence="1">Belongs to the protein kinase superfamily. AGC Ser/Thr protein kinase family.</text>
</comment>
<dbReference type="EC" id="2.7.11.1" evidence="2"/>
<dbReference type="CDD" id="cd05599">
    <property type="entry name" value="STKc_NDR_like"/>
    <property type="match status" value="1"/>
</dbReference>
<keyword evidence="8 11" id="KW-0067">ATP-binding</keyword>
<feature type="region of interest" description="Disordered" evidence="13">
    <location>
        <begin position="500"/>
        <end position="547"/>
    </location>
</feature>
<evidence type="ECO:0000256" key="6">
    <source>
        <dbReference type="ARBA" id="ARBA00022741"/>
    </source>
</evidence>
<evidence type="ECO:0000256" key="10">
    <source>
        <dbReference type="ARBA" id="ARBA00048679"/>
    </source>
</evidence>
<dbReference type="AlphaFoldDB" id="A0AAE1J938"/>
<accession>A0AAE1J938</accession>
<dbReference type="Proteomes" id="UP001293593">
    <property type="component" value="Unassembled WGS sequence"/>
</dbReference>
<evidence type="ECO:0000256" key="7">
    <source>
        <dbReference type="ARBA" id="ARBA00022777"/>
    </source>
</evidence>